<dbReference type="Gene3D" id="3.40.50.300">
    <property type="entry name" value="P-loop containing nucleotide triphosphate hydrolases"/>
    <property type="match status" value="1"/>
</dbReference>
<name>A0AAW0Q8U4_9PEZI</name>
<evidence type="ECO:0000313" key="1">
    <source>
        <dbReference type="EMBL" id="KAK8096283.1"/>
    </source>
</evidence>
<dbReference type="Proteomes" id="UP001392437">
    <property type="component" value="Unassembled WGS sequence"/>
</dbReference>
<gene>
    <name evidence="1" type="ORF">PG999_014305</name>
</gene>
<keyword evidence="2" id="KW-1185">Reference proteome</keyword>
<evidence type="ECO:0000313" key="2">
    <source>
        <dbReference type="Proteomes" id="UP001392437"/>
    </source>
</evidence>
<dbReference type="SUPFAM" id="SSF52540">
    <property type="entry name" value="P-loop containing nucleoside triphosphate hydrolases"/>
    <property type="match status" value="1"/>
</dbReference>
<proteinExistence type="predicted"/>
<comment type="caution">
    <text evidence="1">The sequence shown here is derived from an EMBL/GenBank/DDBJ whole genome shotgun (WGS) entry which is preliminary data.</text>
</comment>
<dbReference type="EMBL" id="JAQQWP010000011">
    <property type="protein sequence ID" value="KAK8096283.1"/>
    <property type="molecule type" value="Genomic_DNA"/>
</dbReference>
<dbReference type="InterPro" id="IPR027417">
    <property type="entry name" value="P-loop_NTPase"/>
</dbReference>
<dbReference type="AlphaFoldDB" id="A0AAW0Q8U4"/>
<protein>
    <submittedName>
        <fullName evidence="1">Uncharacterized protein</fullName>
    </submittedName>
</protein>
<reference evidence="1 2" key="1">
    <citation type="submission" date="2023-01" db="EMBL/GenBank/DDBJ databases">
        <title>Analysis of 21 Apiospora genomes using comparative genomics revels a genus with tremendous synthesis potential of carbohydrate active enzymes and secondary metabolites.</title>
        <authorList>
            <person name="Sorensen T."/>
        </authorList>
    </citation>
    <scope>NUCLEOTIDE SEQUENCE [LARGE SCALE GENOMIC DNA]</scope>
    <source>
        <strain evidence="1 2">CBS 117206</strain>
    </source>
</reference>
<organism evidence="1 2">
    <name type="scientific">Apiospora kogelbergensis</name>
    <dbReference type="NCBI Taxonomy" id="1337665"/>
    <lineage>
        <taxon>Eukaryota</taxon>
        <taxon>Fungi</taxon>
        <taxon>Dikarya</taxon>
        <taxon>Ascomycota</taxon>
        <taxon>Pezizomycotina</taxon>
        <taxon>Sordariomycetes</taxon>
        <taxon>Xylariomycetidae</taxon>
        <taxon>Amphisphaeriales</taxon>
        <taxon>Apiosporaceae</taxon>
        <taxon>Apiospora</taxon>
    </lineage>
</organism>
<sequence>MTGPILEGQCDSSIALGQILDYSHAVHRLRSEPDRHDDDAHMDRFHTRLAWVVGTDRLLEETTRSVDVETLREDVIESVYHYHGTPERFEVDSETARGIAYLIGWDYPSKVITDELSMRGDIGDEDADMLHNTTNDLWKVDVAASGDDSVRRMLLNAFDIRSQEVFTNEDRLSNSVTVSQLEAIRSDTDPTPTSWSSEQDTAPTLDLEQVKQLRTLDPDGGLSYLYILCELARTRTPPGMDWAGMAHWAISKSPVLTRIVELVTEHHIENLRTVDDPYCQQLTKAVLEKVGCRVGSIRALDTTEERQYAVNQFTSGDSNARVLIMSSSNNTAGLNLNGCCYRGIIAQFTRGVPKLMQLIGCLGREGLNEDVIWYILKVKGSYYDIQEDRMCREYAETLQNDGYMPTYLKSPVLRRIVAYEHIRVLLAQSFNRFSWTVDPLPPSRISTALGCNAWEDEPSLAYFVSDIARRFVDQDKDEDKEVYVPPTLEWIQEQLDDLKQEAVHNYQNEAIAHMLEMERYLDEDLD</sequence>
<accession>A0AAW0Q8U4</accession>